<dbReference type="Pfam" id="PF05226">
    <property type="entry name" value="CHASE2"/>
    <property type="match status" value="1"/>
</dbReference>
<dbReference type="PROSITE" id="PS50109">
    <property type="entry name" value="HIS_KIN"/>
    <property type="match status" value="1"/>
</dbReference>
<keyword evidence="10" id="KW-1133">Transmembrane helix</keyword>
<evidence type="ECO:0000256" key="9">
    <source>
        <dbReference type="ARBA" id="ARBA00023012"/>
    </source>
</evidence>
<dbReference type="Gene3D" id="1.10.287.130">
    <property type="match status" value="1"/>
</dbReference>
<dbReference type="InterPro" id="IPR007890">
    <property type="entry name" value="CHASE2"/>
</dbReference>
<name>A0A850QA73_9BURK</name>
<keyword evidence="7" id="KW-0418">Kinase</keyword>
<dbReference type="InterPro" id="IPR017181">
    <property type="entry name" value="Sig_transdc_His_kin_CHASE2"/>
</dbReference>
<evidence type="ECO:0000313" key="13">
    <source>
        <dbReference type="Proteomes" id="UP000588051"/>
    </source>
</evidence>
<comment type="catalytic activity">
    <reaction evidence="1">
        <text>ATP + protein L-histidine = ADP + protein N-phospho-L-histidine.</text>
        <dbReference type="EC" id="2.7.13.3"/>
    </reaction>
</comment>
<gene>
    <name evidence="12" type="ORF">HV832_00195</name>
</gene>
<dbReference type="PANTHER" id="PTHR42878:SF7">
    <property type="entry name" value="SENSOR HISTIDINE KINASE GLRK"/>
    <property type="match status" value="1"/>
</dbReference>
<dbReference type="FunFam" id="3.30.565.10:FF:000006">
    <property type="entry name" value="Sensor histidine kinase WalK"/>
    <property type="match status" value="1"/>
</dbReference>
<sequence length="801" mass="90339">MQEDQHSRMEHIAFREWLILSFLLLSLTASLIIFRKLEHADMILYDRFMQWNMHEARQDILVVAIDDYSLNELGKWPWPRQRHAQLLKQLNAANPAAIGLDILFTEEEPQAATDQISGDQLLADAMTQSNRVILPLIPQNTGKGLETTRPIPMLANAARQISHIHLEPDQDGITRSVFLREGMSNEWWPHFALAMKDVAQNIPSGTERYLPGQRLPLALRKSDHLSGVWQRDYRMYVPFSGGSGHFQSVPYVSVLRGEVPDSFIRNKYILIGPTAPGMTDSYPTPVSGNDGTTPGIEINANILASLLDERAIIMATRWQSMLYNLVIPLLGLIALQRLSPRKALLATMILLASTMTGSFLAMRYASYWLPPTGAVLALVVAYPLWSWRRLEAAIRYLGEEFMALDKEPHLMPELNIQDTPRPVLTDKLEQHINAMRIAAERVRDLRQFVSDSLASLPDATLVTTTDGNVLLSNQPALIYFASLGLPKVNDSLVPYLFSRMSTPQVSDNNNDPAFSWWNILDLQHTASMMQGVEVRDPLNHDLLIKSAPCYNAEKILVGWIISIIDITAIRAAERSRDETLHFISHDMRAPQASILALLEMQKDSTTALPQDELLSRIEKASRITLGLADNFVQLARAESQDYRFETIDFREILLDATEEMWSLARTKNIRLETSIPPGDYPVRADRALMTRVLTNLLSNAIKYSPRDTSVQCSLTLEQRLADATVICSIADHGYGIPRSEQNKLFQRFQRFKNADQPRQDGVGLGMVFIKAVLDRHHAQIDFTSVPNEGSTFNVKLPSTHL</sequence>
<comment type="subcellular location">
    <subcellularLocation>
        <location evidence="2">Cell inner membrane</location>
        <topology evidence="2">Multi-pass membrane protein</topology>
    </subcellularLocation>
</comment>
<dbReference type="Proteomes" id="UP000588051">
    <property type="component" value="Unassembled WGS sequence"/>
</dbReference>
<feature type="transmembrane region" description="Helical" evidence="10">
    <location>
        <begin position="343"/>
        <end position="361"/>
    </location>
</feature>
<keyword evidence="4" id="KW-0597">Phosphoprotein</keyword>
<evidence type="ECO:0000256" key="10">
    <source>
        <dbReference type="SAM" id="Phobius"/>
    </source>
</evidence>
<evidence type="ECO:0000256" key="1">
    <source>
        <dbReference type="ARBA" id="ARBA00000085"/>
    </source>
</evidence>
<evidence type="ECO:0000256" key="7">
    <source>
        <dbReference type="ARBA" id="ARBA00022777"/>
    </source>
</evidence>
<dbReference type="InterPro" id="IPR004358">
    <property type="entry name" value="Sig_transdc_His_kin-like_C"/>
</dbReference>
<dbReference type="EMBL" id="JABXYJ010000001">
    <property type="protein sequence ID" value="NVO76248.1"/>
    <property type="molecule type" value="Genomic_DNA"/>
</dbReference>
<dbReference type="GO" id="GO:0007234">
    <property type="term" value="P:osmosensory signaling via phosphorelay pathway"/>
    <property type="evidence" value="ECO:0007669"/>
    <property type="project" value="TreeGrafter"/>
</dbReference>
<keyword evidence="9" id="KW-0902">Two-component regulatory system</keyword>
<dbReference type="AlphaFoldDB" id="A0A850QA73"/>
<evidence type="ECO:0000256" key="6">
    <source>
        <dbReference type="ARBA" id="ARBA00022741"/>
    </source>
</evidence>
<evidence type="ECO:0000256" key="3">
    <source>
        <dbReference type="ARBA" id="ARBA00012438"/>
    </source>
</evidence>
<organism evidence="12 13">
    <name type="scientific">Undibacterium oligocarboniphilum</name>
    <dbReference type="NCBI Taxonomy" id="666702"/>
    <lineage>
        <taxon>Bacteria</taxon>
        <taxon>Pseudomonadati</taxon>
        <taxon>Pseudomonadota</taxon>
        <taxon>Betaproteobacteria</taxon>
        <taxon>Burkholderiales</taxon>
        <taxon>Oxalobacteraceae</taxon>
        <taxon>Undibacterium</taxon>
    </lineage>
</organism>
<feature type="domain" description="Histidine kinase" evidence="11">
    <location>
        <begin position="582"/>
        <end position="800"/>
    </location>
</feature>
<evidence type="ECO:0000256" key="2">
    <source>
        <dbReference type="ARBA" id="ARBA00004429"/>
    </source>
</evidence>
<dbReference type="GO" id="GO:0000155">
    <property type="term" value="F:phosphorelay sensor kinase activity"/>
    <property type="evidence" value="ECO:0007669"/>
    <property type="project" value="InterPro"/>
</dbReference>
<keyword evidence="6" id="KW-0547">Nucleotide-binding</keyword>
<dbReference type="InterPro" id="IPR036097">
    <property type="entry name" value="HisK_dim/P_sf"/>
</dbReference>
<evidence type="ECO:0000256" key="5">
    <source>
        <dbReference type="ARBA" id="ARBA00022679"/>
    </source>
</evidence>
<dbReference type="GO" id="GO:0000156">
    <property type="term" value="F:phosphorelay response regulator activity"/>
    <property type="evidence" value="ECO:0007669"/>
    <property type="project" value="TreeGrafter"/>
</dbReference>
<dbReference type="GO" id="GO:0030295">
    <property type="term" value="F:protein kinase activator activity"/>
    <property type="evidence" value="ECO:0007669"/>
    <property type="project" value="TreeGrafter"/>
</dbReference>
<feature type="transmembrane region" description="Helical" evidence="10">
    <location>
        <begin position="12"/>
        <end position="34"/>
    </location>
</feature>
<dbReference type="PIRSF" id="PIRSF037347">
    <property type="entry name" value="STHK_CHASE2_PAS_prd"/>
    <property type="match status" value="1"/>
</dbReference>
<dbReference type="InterPro" id="IPR036890">
    <property type="entry name" value="HATPase_C_sf"/>
</dbReference>
<dbReference type="EC" id="2.7.13.3" evidence="3"/>
<keyword evidence="10" id="KW-0472">Membrane</keyword>
<evidence type="ECO:0000259" key="11">
    <source>
        <dbReference type="PROSITE" id="PS50109"/>
    </source>
</evidence>
<keyword evidence="10" id="KW-0812">Transmembrane</keyword>
<evidence type="ECO:0000256" key="4">
    <source>
        <dbReference type="ARBA" id="ARBA00022553"/>
    </source>
</evidence>
<feature type="transmembrane region" description="Helical" evidence="10">
    <location>
        <begin position="367"/>
        <end position="385"/>
    </location>
</feature>
<dbReference type="SUPFAM" id="SSF47384">
    <property type="entry name" value="Homodimeric domain of signal transducing histidine kinase"/>
    <property type="match status" value="1"/>
</dbReference>
<evidence type="ECO:0000313" key="12">
    <source>
        <dbReference type="EMBL" id="NVO76248.1"/>
    </source>
</evidence>
<reference evidence="12 13" key="1">
    <citation type="submission" date="2020-06" db="EMBL/GenBank/DDBJ databases">
        <authorList>
            <person name="Qiu C."/>
            <person name="Liu Z."/>
        </authorList>
    </citation>
    <scope>NUCLEOTIDE SEQUENCE [LARGE SCALE GENOMIC DNA]</scope>
    <source>
        <strain evidence="12 13">EM 1</strain>
    </source>
</reference>
<protein>
    <recommendedName>
        <fullName evidence="3">histidine kinase</fullName>
        <ecNumber evidence="3">2.7.13.3</ecNumber>
    </recommendedName>
</protein>
<accession>A0A850QA73</accession>
<comment type="caution">
    <text evidence="12">The sequence shown here is derived from an EMBL/GenBank/DDBJ whole genome shotgun (WGS) entry which is preliminary data.</text>
</comment>
<dbReference type="InterPro" id="IPR003661">
    <property type="entry name" value="HisK_dim/P_dom"/>
</dbReference>
<evidence type="ECO:0000256" key="8">
    <source>
        <dbReference type="ARBA" id="ARBA00022840"/>
    </source>
</evidence>
<dbReference type="PANTHER" id="PTHR42878">
    <property type="entry name" value="TWO-COMPONENT HISTIDINE KINASE"/>
    <property type="match status" value="1"/>
</dbReference>
<proteinExistence type="predicted"/>
<dbReference type="SUPFAM" id="SSF55874">
    <property type="entry name" value="ATPase domain of HSP90 chaperone/DNA topoisomerase II/histidine kinase"/>
    <property type="match status" value="1"/>
</dbReference>
<dbReference type="InterPro" id="IPR005467">
    <property type="entry name" value="His_kinase_dom"/>
</dbReference>
<keyword evidence="5" id="KW-0808">Transferase</keyword>
<dbReference type="Gene3D" id="3.30.565.10">
    <property type="entry name" value="Histidine kinase-like ATPase, C-terminal domain"/>
    <property type="match status" value="1"/>
</dbReference>
<dbReference type="InterPro" id="IPR003594">
    <property type="entry name" value="HATPase_dom"/>
</dbReference>
<dbReference type="CDD" id="cd00082">
    <property type="entry name" value="HisKA"/>
    <property type="match status" value="1"/>
</dbReference>
<dbReference type="GO" id="GO:0005524">
    <property type="term" value="F:ATP binding"/>
    <property type="evidence" value="ECO:0007669"/>
    <property type="project" value="UniProtKB-KW"/>
</dbReference>
<dbReference type="InterPro" id="IPR050351">
    <property type="entry name" value="BphY/WalK/GraS-like"/>
</dbReference>
<keyword evidence="8" id="KW-0067">ATP-binding</keyword>
<dbReference type="SMART" id="SM01080">
    <property type="entry name" value="CHASE2"/>
    <property type="match status" value="1"/>
</dbReference>
<dbReference type="GO" id="GO:0005886">
    <property type="term" value="C:plasma membrane"/>
    <property type="evidence" value="ECO:0007669"/>
    <property type="project" value="UniProtKB-SubCell"/>
</dbReference>
<dbReference type="PRINTS" id="PR00344">
    <property type="entry name" value="BCTRLSENSOR"/>
</dbReference>
<dbReference type="SMART" id="SM00387">
    <property type="entry name" value="HATPase_c"/>
    <property type="match status" value="1"/>
</dbReference>
<keyword evidence="13" id="KW-1185">Reference proteome</keyword>
<dbReference type="Pfam" id="PF02518">
    <property type="entry name" value="HATPase_c"/>
    <property type="match status" value="1"/>
</dbReference>